<organism evidence="2 3">
    <name type="scientific">Dorcoceras hygrometricum</name>
    <dbReference type="NCBI Taxonomy" id="472368"/>
    <lineage>
        <taxon>Eukaryota</taxon>
        <taxon>Viridiplantae</taxon>
        <taxon>Streptophyta</taxon>
        <taxon>Embryophyta</taxon>
        <taxon>Tracheophyta</taxon>
        <taxon>Spermatophyta</taxon>
        <taxon>Magnoliopsida</taxon>
        <taxon>eudicotyledons</taxon>
        <taxon>Gunneridae</taxon>
        <taxon>Pentapetalae</taxon>
        <taxon>asterids</taxon>
        <taxon>lamiids</taxon>
        <taxon>Lamiales</taxon>
        <taxon>Gesneriaceae</taxon>
        <taxon>Didymocarpoideae</taxon>
        <taxon>Trichosporeae</taxon>
        <taxon>Loxocarpinae</taxon>
        <taxon>Dorcoceras</taxon>
    </lineage>
</organism>
<dbReference type="AlphaFoldDB" id="A0A2Z7B4Y2"/>
<evidence type="ECO:0000313" key="2">
    <source>
        <dbReference type="EMBL" id="KZV28617.1"/>
    </source>
</evidence>
<sequence>MGSTRSKADFLGMGSNPSYASPCIHRSKPDSTALASQYSSNPPYANNNAPKHHSAAGHTIANNAGASKDAGSSGKRYVNLFGSSF</sequence>
<dbReference type="EMBL" id="KV010052">
    <property type="protein sequence ID" value="KZV28617.1"/>
    <property type="molecule type" value="Genomic_DNA"/>
</dbReference>
<proteinExistence type="predicted"/>
<feature type="compositionally biased region" description="Low complexity" evidence="1">
    <location>
        <begin position="38"/>
        <end position="49"/>
    </location>
</feature>
<accession>A0A2Z7B4Y2</accession>
<gene>
    <name evidence="2" type="ORF">F511_33828</name>
</gene>
<dbReference type="Proteomes" id="UP000250235">
    <property type="component" value="Unassembled WGS sequence"/>
</dbReference>
<protein>
    <submittedName>
        <fullName evidence="2">Uncharacterized protein</fullName>
    </submittedName>
</protein>
<evidence type="ECO:0000313" key="3">
    <source>
        <dbReference type="Proteomes" id="UP000250235"/>
    </source>
</evidence>
<feature type="region of interest" description="Disordered" evidence="1">
    <location>
        <begin position="1"/>
        <end position="75"/>
    </location>
</feature>
<evidence type="ECO:0000256" key="1">
    <source>
        <dbReference type="SAM" id="MobiDB-lite"/>
    </source>
</evidence>
<reference evidence="2 3" key="1">
    <citation type="journal article" date="2015" name="Proc. Natl. Acad. Sci. U.S.A.">
        <title>The resurrection genome of Boea hygrometrica: A blueprint for survival of dehydration.</title>
        <authorList>
            <person name="Xiao L."/>
            <person name="Yang G."/>
            <person name="Zhang L."/>
            <person name="Yang X."/>
            <person name="Zhao S."/>
            <person name="Ji Z."/>
            <person name="Zhou Q."/>
            <person name="Hu M."/>
            <person name="Wang Y."/>
            <person name="Chen M."/>
            <person name="Xu Y."/>
            <person name="Jin H."/>
            <person name="Xiao X."/>
            <person name="Hu G."/>
            <person name="Bao F."/>
            <person name="Hu Y."/>
            <person name="Wan P."/>
            <person name="Li L."/>
            <person name="Deng X."/>
            <person name="Kuang T."/>
            <person name="Xiang C."/>
            <person name="Zhu J.K."/>
            <person name="Oliver M.J."/>
            <person name="He Y."/>
        </authorList>
    </citation>
    <scope>NUCLEOTIDE SEQUENCE [LARGE SCALE GENOMIC DNA]</scope>
    <source>
        <strain evidence="3">cv. XS01</strain>
    </source>
</reference>
<keyword evidence="3" id="KW-1185">Reference proteome</keyword>
<name>A0A2Z7B4Y2_9LAMI</name>